<accession>A0AAW2IJB4</accession>
<gene>
    <name evidence="1" type="ORF">Sradi_7262600</name>
</gene>
<reference evidence="1" key="2">
    <citation type="journal article" date="2024" name="Plant">
        <title>Genomic evolution and insights into agronomic trait innovations of Sesamum species.</title>
        <authorList>
            <person name="Miao H."/>
            <person name="Wang L."/>
            <person name="Qu L."/>
            <person name="Liu H."/>
            <person name="Sun Y."/>
            <person name="Le M."/>
            <person name="Wang Q."/>
            <person name="Wei S."/>
            <person name="Zheng Y."/>
            <person name="Lin W."/>
            <person name="Duan Y."/>
            <person name="Cao H."/>
            <person name="Xiong S."/>
            <person name="Wang X."/>
            <person name="Wei L."/>
            <person name="Li C."/>
            <person name="Ma Q."/>
            <person name="Ju M."/>
            <person name="Zhao R."/>
            <person name="Li G."/>
            <person name="Mu C."/>
            <person name="Tian Q."/>
            <person name="Mei H."/>
            <person name="Zhang T."/>
            <person name="Gao T."/>
            <person name="Zhang H."/>
        </authorList>
    </citation>
    <scope>NUCLEOTIDE SEQUENCE</scope>
    <source>
        <strain evidence="1">G02</strain>
    </source>
</reference>
<organism evidence="1">
    <name type="scientific">Sesamum radiatum</name>
    <name type="common">Black benniseed</name>
    <dbReference type="NCBI Taxonomy" id="300843"/>
    <lineage>
        <taxon>Eukaryota</taxon>
        <taxon>Viridiplantae</taxon>
        <taxon>Streptophyta</taxon>
        <taxon>Embryophyta</taxon>
        <taxon>Tracheophyta</taxon>
        <taxon>Spermatophyta</taxon>
        <taxon>Magnoliopsida</taxon>
        <taxon>eudicotyledons</taxon>
        <taxon>Gunneridae</taxon>
        <taxon>Pentapetalae</taxon>
        <taxon>asterids</taxon>
        <taxon>lamiids</taxon>
        <taxon>Lamiales</taxon>
        <taxon>Pedaliaceae</taxon>
        <taxon>Sesamum</taxon>
    </lineage>
</organism>
<comment type="caution">
    <text evidence="1">The sequence shown here is derived from an EMBL/GenBank/DDBJ whole genome shotgun (WGS) entry which is preliminary data.</text>
</comment>
<protein>
    <submittedName>
        <fullName evidence="1">Uncharacterized protein</fullName>
    </submittedName>
</protein>
<proteinExistence type="predicted"/>
<evidence type="ECO:0000313" key="1">
    <source>
        <dbReference type="EMBL" id="KAL0282417.1"/>
    </source>
</evidence>
<name>A0AAW2IJB4_SESRA</name>
<sequence>MEAVKRLTAEKPVVILGRVRAACAHTFKSTISSFGANLLYYELETGAEWTAAGEGAGAALGQRQRSLFLRVSRQELVGERMR</sequence>
<dbReference type="EMBL" id="JACGWJ010001440">
    <property type="protein sequence ID" value="KAL0282417.1"/>
    <property type="molecule type" value="Genomic_DNA"/>
</dbReference>
<dbReference type="AlphaFoldDB" id="A0AAW2IJB4"/>
<reference evidence="1" key="1">
    <citation type="submission" date="2020-06" db="EMBL/GenBank/DDBJ databases">
        <authorList>
            <person name="Li T."/>
            <person name="Hu X."/>
            <person name="Zhang T."/>
            <person name="Song X."/>
            <person name="Zhang H."/>
            <person name="Dai N."/>
            <person name="Sheng W."/>
            <person name="Hou X."/>
            <person name="Wei L."/>
        </authorList>
    </citation>
    <scope>NUCLEOTIDE SEQUENCE</scope>
    <source>
        <strain evidence="1">G02</strain>
        <tissue evidence="1">Leaf</tissue>
    </source>
</reference>